<keyword evidence="3" id="KW-0472">Membrane</keyword>
<evidence type="ECO:0000256" key="2">
    <source>
        <dbReference type="SAM" id="MobiDB-lite"/>
    </source>
</evidence>
<keyword evidence="1" id="KW-0175">Coiled coil</keyword>
<proteinExistence type="predicted"/>
<feature type="coiled-coil region" evidence="1">
    <location>
        <begin position="164"/>
        <end position="191"/>
    </location>
</feature>
<evidence type="ECO:0000256" key="3">
    <source>
        <dbReference type="SAM" id="Phobius"/>
    </source>
</evidence>
<feature type="compositionally biased region" description="Basic and acidic residues" evidence="2">
    <location>
        <begin position="105"/>
        <end position="137"/>
    </location>
</feature>
<protein>
    <submittedName>
        <fullName evidence="4">4944_t:CDS:1</fullName>
    </submittedName>
</protein>
<keyword evidence="5" id="KW-1185">Reference proteome</keyword>
<evidence type="ECO:0000313" key="4">
    <source>
        <dbReference type="EMBL" id="CAI2179818.1"/>
    </source>
</evidence>
<organism evidence="4 5">
    <name type="scientific">Funneliformis geosporum</name>
    <dbReference type="NCBI Taxonomy" id="1117311"/>
    <lineage>
        <taxon>Eukaryota</taxon>
        <taxon>Fungi</taxon>
        <taxon>Fungi incertae sedis</taxon>
        <taxon>Mucoromycota</taxon>
        <taxon>Glomeromycotina</taxon>
        <taxon>Glomeromycetes</taxon>
        <taxon>Glomerales</taxon>
        <taxon>Glomeraceae</taxon>
        <taxon>Funneliformis</taxon>
    </lineage>
</organism>
<gene>
    <name evidence="4" type="ORF">FWILDA_LOCUS9277</name>
</gene>
<evidence type="ECO:0000256" key="1">
    <source>
        <dbReference type="SAM" id="Coils"/>
    </source>
</evidence>
<dbReference type="Proteomes" id="UP001153678">
    <property type="component" value="Unassembled WGS sequence"/>
</dbReference>
<feature type="transmembrane region" description="Helical" evidence="3">
    <location>
        <begin position="337"/>
        <end position="355"/>
    </location>
</feature>
<name>A0A9W4X1M9_9GLOM</name>
<dbReference type="EMBL" id="CAMKVN010002151">
    <property type="protein sequence ID" value="CAI2179818.1"/>
    <property type="molecule type" value="Genomic_DNA"/>
</dbReference>
<dbReference type="AlphaFoldDB" id="A0A9W4X1M9"/>
<feature type="region of interest" description="Disordered" evidence="2">
    <location>
        <begin position="1"/>
        <end position="28"/>
    </location>
</feature>
<feature type="region of interest" description="Disordered" evidence="2">
    <location>
        <begin position="101"/>
        <end position="137"/>
    </location>
</feature>
<sequence length="360" mass="40845">MPKIRVVDGSKKFPHPEEKLASTKEEARKRVGYAVESAREAKEGENKVFSFKTGGYSNTNRESFESAVQALSGLIKIAKNDGSGDGFNDVKTSIHKVSQINEEEEKAKTEEREKIQKELEQKRAEEEEKARAKLTKDFQEIPDNVDFDNQKTEEIFTNIEELKSSRESNVYEEQEEEIKEKKDKLAEKNFQGYGKFMAKLIQKKIDGAKVKIDKIGGQIKAKLDKLMNGETSSVVETRQIEEEVSEKVSEEVAKVEVDNLLTQAQNLLSGAVSDLENQLGKLKRDFYSLKSSLNPYQRKACQERYREVSQSLKALESISLNKVQPSISEPSLFRPELVIPVALVVALMVALLIKVRRRKI</sequence>
<reference evidence="4" key="1">
    <citation type="submission" date="2022-08" db="EMBL/GenBank/DDBJ databases">
        <authorList>
            <person name="Kallberg Y."/>
            <person name="Tangrot J."/>
            <person name="Rosling A."/>
        </authorList>
    </citation>
    <scope>NUCLEOTIDE SEQUENCE</scope>
    <source>
        <strain evidence="4">Wild A</strain>
    </source>
</reference>
<evidence type="ECO:0000313" key="5">
    <source>
        <dbReference type="Proteomes" id="UP001153678"/>
    </source>
</evidence>
<comment type="caution">
    <text evidence="4">The sequence shown here is derived from an EMBL/GenBank/DDBJ whole genome shotgun (WGS) entry which is preliminary data.</text>
</comment>
<keyword evidence="3" id="KW-1133">Transmembrane helix</keyword>
<keyword evidence="3" id="KW-0812">Transmembrane</keyword>
<accession>A0A9W4X1M9</accession>